<protein>
    <submittedName>
        <fullName evidence="1">Uncharacterized protein</fullName>
    </submittedName>
</protein>
<accession>A0A975Q3X4</accession>
<evidence type="ECO:0000313" key="1">
    <source>
        <dbReference type="EMBL" id="QUT08201.1"/>
    </source>
</evidence>
<reference evidence="1" key="1">
    <citation type="submission" date="2021-04" db="EMBL/GenBank/DDBJ databases">
        <title>Isolation of p-tert-butylphenol degrading bacteria Sphingobium phenoxybenzoativorans Tas13 from active sludge.</title>
        <authorList>
            <person name="Li Y."/>
        </authorList>
    </citation>
    <scope>NUCLEOTIDE SEQUENCE</scope>
    <source>
        <strain evidence="1">Tas13</strain>
    </source>
</reference>
<name>A0A975Q3X4_9SPHN</name>
<dbReference type="EMBL" id="CP073910">
    <property type="protein sequence ID" value="QUT08201.1"/>
    <property type="molecule type" value="Genomic_DNA"/>
</dbReference>
<proteinExistence type="predicted"/>
<gene>
    <name evidence="1" type="ORF">KFK14_09865</name>
</gene>
<organism evidence="1 2">
    <name type="scientific">Sphingobium phenoxybenzoativorans</name>
    <dbReference type="NCBI Taxonomy" id="1592790"/>
    <lineage>
        <taxon>Bacteria</taxon>
        <taxon>Pseudomonadati</taxon>
        <taxon>Pseudomonadota</taxon>
        <taxon>Alphaproteobacteria</taxon>
        <taxon>Sphingomonadales</taxon>
        <taxon>Sphingomonadaceae</taxon>
        <taxon>Sphingobium</taxon>
    </lineage>
</organism>
<evidence type="ECO:0000313" key="2">
    <source>
        <dbReference type="Proteomes" id="UP000681425"/>
    </source>
</evidence>
<dbReference type="AlphaFoldDB" id="A0A975Q3X4"/>
<sequence>MLLGALLGLLGQEVAFAHVMPVDGAVQLVAAAQMSPECAEMMGLAKQKPQSGKPCEGMTPDCIAKMGCAVPLALLPPIASDAAREYRAEIPRLTLAAPLIGRNVGPEPEPPARLG</sequence>
<keyword evidence="2" id="KW-1185">Reference proteome</keyword>
<dbReference type="Proteomes" id="UP000681425">
    <property type="component" value="Chromosome"/>
</dbReference>
<dbReference type="KEGG" id="spph:KFK14_09865"/>